<keyword evidence="2" id="KW-0067">ATP-binding</keyword>
<dbReference type="Gene3D" id="3.40.50.300">
    <property type="entry name" value="P-loop containing nucleotide triphosphate hydrolases"/>
    <property type="match status" value="1"/>
</dbReference>
<evidence type="ECO:0000259" key="4">
    <source>
        <dbReference type="Pfam" id="PF13614"/>
    </source>
</evidence>
<keyword evidence="5" id="KW-0966">Cell projection</keyword>
<evidence type="ECO:0000256" key="2">
    <source>
        <dbReference type="ARBA" id="ARBA00022840"/>
    </source>
</evidence>
<feature type="region of interest" description="Disordered" evidence="3">
    <location>
        <begin position="284"/>
        <end position="308"/>
    </location>
</feature>
<reference evidence="6" key="1">
    <citation type="submission" date="2016-10" db="EMBL/GenBank/DDBJ databases">
        <authorList>
            <person name="Varghese N."/>
        </authorList>
    </citation>
    <scope>NUCLEOTIDE SEQUENCE [LARGE SCALE GENOMIC DNA]</scope>
    <source>
        <strain evidence="6">Nsp8</strain>
    </source>
</reference>
<evidence type="ECO:0000313" key="5">
    <source>
        <dbReference type="EMBL" id="SFN33696.1"/>
    </source>
</evidence>
<dbReference type="GO" id="GO:0005829">
    <property type="term" value="C:cytosol"/>
    <property type="evidence" value="ECO:0007669"/>
    <property type="project" value="TreeGrafter"/>
</dbReference>
<evidence type="ECO:0000256" key="3">
    <source>
        <dbReference type="SAM" id="MobiDB-lite"/>
    </source>
</evidence>
<dbReference type="EMBL" id="FOVJ01000001">
    <property type="protein sequence ID" value="SFN33696.1"/>
    <property type="molecule type" value="Genomic_DNA"/>
</dbReference>
<dbReference type="InterPro" id="IPR027417">
    <property type="entry name" value="P-loop_NTPase"/>
</dbReference>
<keyword evidence="5" id="KW-0969">Cilium</keyword>
<dbReference type="Proteomes" id="UP000183107">
    <property type="component" value="Unassembled WGS sequence"/>
</dbReference>
<keyword evidence="1" id="KW-0547">Nucleotide-binding</keyword>
<proteinExistence type="predicted"/>
<dbReference type="GO" id="GO:0016887">
    <property type="term" value="F:ATP hydrolysis activity"/>
    <property type="evidence" value="ECO:0007669"/>
    <property type="project" value="TreeGrafter"/>
</dbReference>
<dbReference type="InterPro" id="IPR050625">
    <property type="entry name" value="ParA/MinD_ATPase"/>
</dbReference>
<dbReference type="InterPro" id="IPR025669">
    <property type="entry name" value="AAA_dom"/>
</dbReference>
<keyword evidence="5" id="KW-0282">Flagellum</keyword>
<evidence type="ECO:0000256" key="1">
    <source>
        <dbReference type="ARBA" id="ARBA00022741"/>
    </source>
</evidence>
<dbReference type="GO" id="GO:0005524">
    <property type="term" value="F:ATP binding"/>
    <property type="evidence" value="ECO:0007669"/>
    <property type="project" value="UniProtKB-KW"/>
</dbReference>
<organism evidence="5 6">
    <name type="scientific">Nitrosospira briensis</name>
    <dbReference type="NCBI Taxonomy" id="35799"/>
    <lineage>
        <taxon>Bacteria</taxon>
        <taxon>Pseudomonadati</taxon>
        <taxon>Pseudomonadota</taxon>
        <taxon>Betaproteobacteria</taxon>
        <taxon>Nitrosomonadales</taxon>
        <taxon>Nitrosomonadaceae</taxon>
        <taxon>Nitrosospira</taxon>
    </lineage>
</organism>
<feature type="domain" description="AAA" evidence="4">
    <location>
        <begin position="22"/>
        <end position="185"/>
    </location>
</feature>
<feature type="compositionally biased region" description="Polar residues" evidence="3">
    <location>
        <begin position="299"/>
        <end position="308"/>
    </location>
</feature>
<dbReference type="GO" id="GO:0051782">
    <property type="term" value="P:negative regulation of cell division"/>
    <property type="evidence" value="ECO:0007669"/>
    <property type="project" value="TreeGrafter"/>
</dbReference>
<name>A0A1I4Y6K5_9PROT</name>
<gene>
    <name evidence="5" type="ORF">SAMN05216386_0544</name>
</gene>
<dbReference type="SUPFAM" id="SSF52540">
    <property type="entry name" value="P-loop containing nucleoside triphosphate hydrolases"/>
    <property type="match status" value="1"/>
</dbReference>
<dbReference type="Pfam" id="PF13614">
    <property type="entry name" value="AAA_31"/>
    <property type="match status" value="1"/>
</dbReference>
<dbReference type="AlphaFoldDB" id="A0A1I4Y6K5"/>
<dbReference type="GO" id="GO:0009898">
    <property type="term" value="C:cytoplasmic side of plasma membrane"/>
    <property type="evidence" value="ECO:0007669"/>
    <property type="project" value="TreeGrafter"/>
</dbReference>
<feature type="compositionally biased region" description="Low complexity" evidence="3">
    <location>
        <begin position="284"/>
        <end position="298"/>
    </location>
</feature>
<dbReference type="PANTHER" id="PTHR43384:SF4">
    <property type="entry name" value="CELLULOSE BIOSYNTHESIS PROTEIN BCSQ-RELATED"/>
    <property type="match status" value="1"/>
</dbReference>
<evidence type="ECO:0000313" key="6">
    <source>
        <dbReference type="Proteomes" id="UP000183107"/>
    </source>
</evidence>
<dbReference type="OrthoDB" id="5296586at2"/>
<protein>
    <submittedName>
        <fullName evidence="5">Flagellar biosynthesis protein FlhG</fullName>
    </submittedName>
</protein>
<keyword evidence="6" id="KW-1185">Reference proteome</keyword>
<dbReference type="RefSeq" id="WP_074794299.1">
    <property type="nucleotide sequence ID" value="NZ_FOVJ01000001.1"/>
</dbReference>
<accession>A0A1I4Y6K5</accession>
<sequence length="308" mass="32919">MVETIHDQAEGLRRLLVQDCLRVVTVTSGSTGAGRTTTVINLAAAMVGDGKNVLVIDENVDAGNISATFGISAHRDLLDVIRRDKALDEVIISRPGGLFILPAGRGMRVLGKLSAGDRAHLIGSFAHLAQPLDVVLIDAAPGHSSRLLPLTFSTHEILVVVSPEPASITGAYTLIKHISSHQQDKRDLHVLVNRAHNETEARIIFDNMAGTARRYLGVALNFMGFVAQDNQLCLGRFVAGELPGSTSAAAFRRAAESLTHLTYQDGEAKGEGRGLERFMQGLLQSNQSNQGNQGNQGSKANTVMATSR</sequence>
<dbReference type="PANTHER" id="PTHR43384">
    <property type="entry name" value="SEPTUM SITE-DETERMINING PROTEIN MIND HOMOLOG, CHLOROPLASTIC-RELATED"/>
    <property type="match status" value="1"/>
</dbReference>